<gene>
    <name evidence="4" type="ORF">UU83_C0020G0001</name>
</gene>
<dbReference type="AlphaFoldDB" id="A0A0G0XIN7"/>
<dbReference type="SUPFAM" id="SSF53383">
    <property type="entry name" value="PLP-dependent transferases"/>
    <property type="match status" value="1"/>
</dbReference>
<sequence>MSTKYNLVPIEVPCVKTKYRSVVTKLPVPESLPIFNKLMDSEPESMRGQPPVVWHHAEGFQVYDRYGNIWLDWSSGVLVANVGHGRIEIKNAIREMIDQGLIGATFAFVHEKRAELCSEMQSMSPDPSNYLAAVFSGGSEAVEYAIKLAKTYAIQKYGPSRKYIVSFTNAFHGSTLGSLLAGGKDGLKKWIVGEGQTFVHVPFPDGFKNEDVSFELFLKTLEDLSIKNEEIAGVITESYQGGGPDFLPAEYAQKLQQFCRYNDIVMIYDEMQAGFGRTGKMFAFEHYDVTPDLIVCGKGLSS</sequence>
<keyword evidence="2 3" id="KW-0663">Pyridoxal phosphate</keyword>
<accession>A0A0G0XIN7</accession>
<keyword evidence="4" id="KW-0032">Aminotransferase</keyword>
<dbReference type="InterPro" id="IPR005814">
    <property type="entry name" value="Aminotrans_3"/>
</dbReference>
<evidence type="ECO:0000313" key="4">
    <source>
        <dbReference type="EMBL" id="KKS24739.1"/>
    </source>
</evidence>
<evidence type="ECO:0000313" key="5">
    <source>
        <dbReference type="Proteomes" id="UP000033856"/>
    </source>
</evidence>
<dbReference type="PANTHER" id="PTHR43094">
    <property type="entry name" value="AMINOTRANSFERASE"/>
    <property type="match status" value="1"/>
</dbReference>
<dbReference type="InterPro" id="IPR015421">
    <property type="entry name" value="PyrdxlP-dep_Trfase_major"/>
</dbReference>
<comment type="caution">
    <text evidence="4">The sequence shown here is derived from an EMBL/GenBank/DDBJ whole genome shotgun (WGS) entry which is preliminary data.</text>
</comment>
<dbReference type="Pfam" id="PF00202">
    <property type="entry name" value="Aminotran_3"/>
    <property type="match status" value="1"/>
</dbReference>
<proteinExistence type="inferred from homology"/>
<reference evidence="4" key="1">
    <citation type="journal article" date="2015" name="Nature">
        <title>rRNA introns, odd ribosomes, and small enigmatic genomes across a large radiation of phyla.</title>
        <authorList>
            <person name="Brown C.T."/>
            <person name="Hug L.A."/>
            <person name="Thomas B.C."/>
            <person name="Sharon I."/>
            <person name="Castelle C.J."/>
            <person name="Singh A."/>
            <person name="Wilkins M.J."/>
            <person name="Williams K.H."/>
            <person name="Banfield J.F."/>
        </authorList>
    </citation>
    <scope>NUCLEOTIDE SEQUENCE [LARGE SCALE GENOMIC DNA]</scope>
</reference>
<dbReference type="GO" id="GO:0008483">
    <property type="term" value="F:transaminase activity"/>
    <property type="evidence" value="ECO:0007669"/>
    <property type="project" value="UniProtKB-KW"/>
</dbReference>
<evidence type="ECO:0000256" key="2">
    <source>
        <dbReference type="ARBA" id="ARBA00022898"/>
    </source>
</evidence>
<dbReference type="InterPro" id="IPR015422">
    <property type="entry name" value="PyrdxlP-dep_Trfase_small"/>
</dbReference>
<dbReference type="InterPro" id="IPR015424">
    <property type="entry name" value="PyrdxlP-dep_Trfase"/>
</dbReference>
<evidence type="ECO:0000256" key="1">
    <source>
        <dbReference type="ARBA" id="ARBA00008954"/>
    </source>
</evidence>
<comment type="similarity">
    <text evidence="1 3">Belongs to the class-III pyridoxal-phosphate-dependent aminotransferase family.</text>
</comment>
<dbReference type="EMBL" id="LCCD01000020">
    <property type="protein sequence ID" value="KKS24739.1"/>
    <property type="molecule type" value="Genomic_DNA"/>
</dbReference>
<dbReference type="GO" id="GO:0030170">
    <property type="term" value="F:pyridoxal phosphate binding"/>
    <property type="evidence" value="ECO:0007669"/>
    <property type="project" value="InterPro"/>
</dbReference>
<organism evidence="4 5">
    <name type="scientific">Candidatus Jorgensenbacteria bacterium GW2011_GWF2_41_8</name>
    <dbReference type="NCBI Taxonomy" id="1618667"/>
    <lineage>
        <taxon>Bacteria</taxon>
        <taxon>Candidatus Joergenseniibacteriota</taxon>
    </lineage>
</organism>
<dbReference type="Gene3D" id="3.90.1150.10">
    <property type="entry name" value="Aspartate Aminotransferase, domain 1"/>
    <property type="match status" value="1"/>
</dbReference>
<name>A0A0G0XIN7_9BACT</name>
<dbReference type="Proteomes" id="UP000033856">
    <property type="component" value="Unassembled WGS sequence"/>
</dbReference>
<feature type="non-terminal residue" evidence="4">
    <location>
        <position position="302"/>
    </location>
</feature>
<keyword evidence="4" id="KW-0808">Transferase</keyword>
<evidence type="ECO:0000256" key="3">
    <source>
        <dbReference type="RuleBase" id="RU003560"/>
    </source>
</evidence>
<protein>
    <submittedName>
        <fullName evidence="4">4-aminobutyrate aminotransferase</fullName>
    </submittedName>
</protein>
<dbReference type="Gene3D" id="3.40.640.10">
    <property type="entry name" value="Type I PLP-dependent aspartate aminotransferase-like (Major domain)"/>
    <property type="match status" value="1"/>
</dbReference>
<dbReference type="PANTHER" id="PTHR43094:SF1">
    <property type="entry name" value="AMINOTRANSFERASE CLASS-III"/>
    <property type="match status" value="1"/>
</dbReference>